<dbReference type="AlphaFoldDB" id="A0A182IJ50"/>
<name>A0A182IJ50_ANOAO</name>
<reference evidence="1" key="1">
    <citation type="submission" date="2022-08" db="UniProtKB">
        <authorList>
            <consortium name="EnsemblMetazoa"/>
        </authorList>
    </citation>
    <scope>IDENTIFICATION</scope>
    <source>
        <strain evidence="1">EBRO</strain>
    </source>
</reference>
<sequence length="137" mass="15049">MVWNRYLGQAGLPLSLAVAFSVVFLVSPSVGAISVNAGTERSTFSRSLDVLRVRDNHFVRGIPCAVACEFCGCEGSYIGDKCVCFCSGDTKESTDCLTAIRKDELSSGIDNDILILMRTGARFARDLRQRFTLKFYC</sequence>
<proteinExistence type="predicted"/>
<evidence type="ECO:0000313" key="1">
    <source>
        <dbReference type="EnsemblMetazoa" id="AATE000131-PA.1"/>
    </source>
</evidence>
<dbReference type="EnsemblMetazoa" id="AATE000131-RA">
    <property type="protein sequence ID" value="AATE000131-PA.1"/>
    <property type="gene ID" value="AATE000131"/>
</dbReference>
<organism evidence="1">
    <name type="scientific">Anopheles atroparvus</name>
    <name type="common">European mosquito</name>
    <dbReference type="NCBI Taxonomy" id="41427"/>
    <lineage>
        <taxon>Eukaryota</taxon>
        <taxon>Metazoa</taxon>
        <taxon>Ecdysozoa</taxon>
        <taxon>Arthropoda</taxon>
        <taxon>Hexapoda</taxon>
        <taxon>Insecta</taxon>
        <taxon>Pterygota</taxon>
        <taxon>Neoptera</taxon>
        <taxon>Endopterygota</taxon>
        <taxon>Diptera</taxon>
        <taxon>Nematocera</taxon>
        <taxon>Culicoidea</taxon>
        <taxon>Culicidae</taxon>
        <taxon>Anophelinae</taxon>
        <taxon>Anopheles</taxon>
    </lineage>
</organism>
<protein>
    <submittedName>
        <fullName evidence="1">Uncharacterized protein</fullName>
    </submittedName>
</protein>
<accession>A0A182IJ50</accession>
<dbReference type="VEuPathDB" id="VectorBase:AATE000131"/>